<keyword evidence="4" id="KW-0255">Endonuclease</keyword>
<dbReference type="PANTHER" id="PTHR37984:SF5">
    <property type="entry name" value="PROTEIN NYNRIN-LIKE"/>
    <property type="match status" value="1"/>
</dbReference>
<evidence type="ECO:0000313" key="9">
    <source>
        <dbReference type="Proteomes" id="UP001057375"/>
    </source>
</evidence>
<reference evidence="8" key="1">
    <citation type="submission" date="2022-03" db="EMBL/GenBank/DDBJ databases">
        <title>Draft genome sequence of Aduncisulcus paluster, a free-living microaerophilic Fornicata.</title>
        <authorList>
            <person name="Yuyama I."/>
            <person name="Kume K."/>
            <person name="Tamura T."/>
            <person name="Inagaki Y."/>
            <person name="Hashimoto T."/>
        </authorList>
    </citation>
    <scope>NUCLEOTIDE SEQUENCE</scope>
    <source>
        <strain evidence="8">NY0171</strain>
    </source>
</reference>
<dbReference type="Gene3D" id="3.10.10.10">
    <property type="entry name" value="HIV Type 1 Reverse Transcriptase, subunit A, domain 1"/>
    <property type="match status" value="1"/>
</dbReference>
<keyword evidence="1" id="KW-0808">Transferase</keyword>
<dbReference type="CDD" id="cd09274">
    <property type="entry name" value="RNase_HI_RT_Ty3"/>
    <property type="match status" value="1"/>
</dbReference>
<dbReference type="InterPro" id="IPR043502">
    <property type="entry name" value="DNA/RNA_pol_sf"/>
</dbReference>
<proteinExistence type="predicted"/>
<dbReference type="SUPFAM" id="SSF56672">
    <property type="entry name" value="DNA/RNA polymerases"/>
    <property type="match status" value="1"/>
</dbReference>
<dbReference type="Pfam" id="PF17917">
    <property type="entry name" value="RT_RNaseH"/>
    <property type="match status" value="1"/>
</dbReference>
<organism evidence="8 9">
    <name type="scientific">Aduncisulcus paluster</name>
    <dbReference type="NCBI Taxonomy" id="2918883"/>
    <lineage>
        <taxon>Eukaryota</taxon>
        <taxon>Metamonada</taxon>
        <taxon>Carpediemonas-like organisms</taxon>
        <taxon>Aduncisulcus</taxon>
    </lineage>
</organism>
<name>A0ABQ5K7L6_9EUKA</name>
<keyword evidence="2" id="KW-0548">Nucleotidyltransferase</keyword>
<evidence type="ECO:0000313" key="8">
    <source>
        <dbReference type="EMBL" id="GKT28541.1"/>
    </source>
</evidence>
<dbReference type="InterPro" id="IPR043128">
    <property type="entry name" value="Rev_trsase/Diguanyl_cyclase"/>
</dbReference>
<dbReference type="InterPro" id="IPR041373">
    <property type="entry name" value="RT_RNaseH"/>
</dbReference>
<accession>A0ABQ5K7L6</accession>
<dbReference type="CDD" id="cd01647">
    <property type="entry name" value="RT_LTR"/>
    <property type="match status" value="1"/>
</dbReference>
<keyword evidence="3" id="KW-0540">Nuclease</keyword>
<keyword evidence="6" id="KW-0695">RNA-directed DNA polymerase</keyword>
<dbReference type="InterPro" id="IPR000477">
    <property type="entry name" value="RT_dom"/>
</dbReference>
<keyword evidence="5" id="KW-0378">Hydrolase</keyword>
<evidence type="ECO:0000256" key="1">
    <source>
        <dbReference type="ARBA" id="ARBA00022679"/>
    </source>
</evidence>
<evidence type="ECO:0000256" key="6">
    <source>
        <dbReference type="ARBA" id="ARBA00022918"/>
    </source>
</evidence>
<gene>
    <name evidence="8" type="ORF">ADUPG1_000716</name>
</gene>
<dbReference type="Proteomes" id="UP001057375">
    <property type="component" value="Unassembled WGS sequence"/>
</dbReference>
<dbReference type="InterPro" id="IPR050951">
    <property type="entry name" value="Retrovirus_Pol_polyprotein"/>
</dbReference>
<sequence>TRPTKVAASAKGMTREQLGQQIKETLNNKHQYCYSLLLDIHCRYAHVFDLSELPPARYPAFGIKLIEGEKVPKSHLRQIPWSRGPMLQAELDRLKKLGTIEEIKHETRYVSAIVLVPKGDGVRLCVDYRPLNKATMTLHRAVARVDEVVRMLHGKKLFIILDLKSGYHQVEIEESSKEYTTFITKFGTFQYKRMPFGLKNAPAYFTMMLDDILAGLVRVNCLIYMDDIIVFGATLQELIANYLKVLDRLSKANMKVNVLKMQLVCEEVIYLGFKISGKGLAASEKKIKEFSKLRVVTTKSELKSLLGLAAYLSPFIPCYAARTKCLSSLLKEKVPFIWKREQQDAVEEILKTLQKRMMLAQPDPEAEFHLYTDASCVGVGGVLFQRKNDGKEEILEIVSKTLSEVEARWPIMELEAFAIYYCVRRLRYYLLGKPFVVHTDHLNLTFIKSATKAKIQRWHIELSEYDFTIEHVSGKNNAFADALSRVGHTYVTKEWPAEKVKAEKELIKKLFEREAQRRIAAMTIANLGHAPELKKSDSERDYDTVEGTEIVLECSG</sequence>
<feature type="non-terminal residue" evidence="8">
    <location>
        <position position="1"/>
    </location>
</feature>
<dbReference type="PROSITE" id="PS50878">
    <property type="entry name" value="RT_POL"/>
    <property type="match status" value="1"/>
</dbReference>
<dbReference type="Gene3D" id="3.30.70.270">
    <property type="match status" value="2"/>
</dbReference>
<evidence type="ECO:0000256" key="3">
    <source>
        <dbReference type="ARBA" id="ARBA00022722"/>
    </source>
</evidence>
<evidence type="ECO:0000256" key="2">
    <source>
        <dbReference type="ARBA" id="ARBA00022695"/>
    </source>
</evidence>
<feature type="non-terminal residue" evidence="8">
    <location>
        <position position="556"/>
    </location>
</feature>
<evidence type="ECO:0000256" key="5">
    <source>
        <dbReference type="ARBA" id="ARBA00022801"/>
    </source>
</evidence>
<evidence type="ECO:0000259" key="7">
    <source>
        <dbReference type="PROSITE" id="PS50878"/>
    </source>
</evidence>
<protein>
    <recommendedName>
        <fullName evidence="7">Reverse transcriptase domain-containing protein</fullName>
    </recommendedName>
</protein>
<dbReference type="PANTHER" id="PTHR37984">
    <property type="entry name" value="PROTEIN CBG26694"/>
    <property type="match status" value="1"/>
</dbReference>
<keyword evidence="9" id="KW-1185">Reference proteome</keyword>
<feature type="domain" description="Reverse transcriptase" evidence="7">
    <location>
        <begin position="97"/>
        <end position="275"/>
    </location>
</feature>
<evidence type="ECO:0000256" key="4">
    <source>
        <dbReference type="ARBA" id="ARBA00022759"/>
    </source>
</evidence>
<dbReference type="Pfam" id="PF00078">
    <property type="entry name" value="RVT_1"/>
    <property type="match status" value="1"/>
</dbReference>
<dbReference type="EMBL" id="BQXS01000343">
    <property type="protein sequence ID" value="GKT28541.1"/>
    <property type="molecule type" value="Genomic_DNA"/>
</dbReference>
<comment type="caution">
    <text evidence="8">The sequence shown here is derived from an EMBL/GenBank/DDBJ whole genome shotgun (WGS) entry which is preliminary data.</text>
</comment>